<dbReference type="AlphaFoldDB" id="A0A9R1UEM1"/>
<protein>
    <submittedName>
        <fullName evidence="2">Uncharacterized protein</fullName>
    </submittedName>
</protein>
<proteinExistence type="predicted"/>
<feature type="transmembrane region" description="Helical" evidence="1">
    <location>
        <begin position="44"/>
        <end position="63"/>
    </location>
</feature>
<accession>A0A9R1UEM1</accession>
<organism evidence="2 3">
    <name type="scientific">Lactuca sativa</name>
    <name type="common">Garden lettuce</name>
    <dbReference type="NCBI Taxonomy" id="4236"/>
    <lineage>
        <taxon>Eukaryota</taxon>
        <taxon>Viridiplantae</taxon>
        <taxon>Streptophyta</taxon>
        <taxon>Embryophyta</taxon>
        <taxon>Tracheophyta</taxon>
        <taxon>Spermatophyta</taxon>
        <taxon>Magnoliopsida</taxon>
        <taxon>eudicotyledons</taxon>
        <taxon>Gunneridae</taxon>
        <taxon>Pentapetalae</taxon>
        <taxon>asterids</taxon>
        <taxon>campanulids</taxon>
        <taxon>Asterales</taxon>
        <taxon>Asteraceae</taxon>
        <taxon>Cichorioideae</taxon>
        <taxon>Cichorieae</taxon>
        <taxon>Lactucinae</taxon>
        <taxon>Lactuca</taxon>
    </lineage>
</organism>
<evidence type="ECO:0000313" key="2">
    <source>
        <dbReference type="EMBL" id="KAJ0185625.1"/>
    </source>
</evidence>
<sequence>MLSLRFESHLRIALDYNKVFGHHQVQFHPSNSNVWELMDNQNSLTMIAGGMVYNSVICLLWFPGGLANIGKTAGDWVFLHADLVALFISMAVLVAGMTVGPTFWKKMEKLARKLSHGYCNCCYGYSCSPRYSYGGRKRLLVEAFC</sequence>
<reference evidence="2 3" key="1">
    <citation type="journal article" date="2017" name="Nat. Commun.">
        <title>Genome assembly with in vitro proximity ligation data and whole-genome triplication in lettuce.</title>
        <authorList>
            <person name="Reyes-Chin-Wo S."/>
            <person name="Wang Z."/>
            <person name="Yang X."/>
            <person name="Kozik A."/>
            <person name="Arikit S."/>
            <person name="Song C."/>
            <person name="Xia L."/>
            <person name="Froenicke L."/>
            <person name="Lavelle D.O."/>
            <person name="Truco M.J."/>
            <person name="Xia R."/>
            <person name="Zhu S."/>
            <person name="Xu C."/>
            <person name="Xu H."/>
            <person name="Xu X."/>
            <person name="Cox K."/>
            <person name="Korf I."/>
            <person name="Meyers B.C."/>
            <person name="Michelmore R.W."/>
        </authorList>
    </citation>
    <scope>NUCLEOTIDE SEQUENCE [LARGE SCALE GENOMIC DNA]</scope>
    <source>
        <strain evidence="3">cv. Salinas</strain>
        <tissue evidence="2">Seedlings</tissue>
    </source>
</reference>
<keyword evidence="1" id="KW-0472">Membrane</keyword>
<evidence type="ECO:0000313" key="3">
    <source>
        <dbReference type="Proteomes" id="UP000235145"/>
    </source>
</evidence>
<keyword evidence="3" id="KW-1185">Reference proteome</keyword>
<comment type="caution">
    <text evidence="2">The sequence shown here is derived from an EMBL/GenBank/DDBJ whole genome shotgun (WGS) entry which is preliminary data.</text>
</comment>
<dbReference type="EMBL" id="NBSK02000009">
    <property type="protein sequence ID" value="KAJ0185625.1"/>
    <property type="molecule type" value="Genomic_DNA"/>
</dbReference>
<keyword evidence="1" id="KW-1133">Transmembrane helix</keyword>
<feature type="transmembrane region" description="Helical" evidence="1">
    <location>
        <begin position="83"/>
        <end position="104"/>
    </location>
</feature>
<keyword evidence="1" id="KW-0812">Transmembrane</keyword>
<dbReference type="Proteomes" id="UP000235145">
    <property type="component" value="Unassembled WGS sequence"/>
</dbReference>
<evidence type="ECO:0000256" key="1">
    <source>
        <dbReference type="SAM" id="Phobius"/>
    </source>
</evidence>
<gene>
    <name evidence="2" type="ORF">LSAT_V11C900493560</name>
</gene>
<name>A0A9R1UEM1_LACSA</name>